<dbReference type="Pfam" id="PF14549">
    <property type="entry name" value="P22_Cro"/>
    <property type="match status" value="1"/>
</dbReference>
<sequence>MEKKTVIKFFGTQDKAADFIGKSQQLISRWPDPIPPEWALYFDEATQGQLEFDKKYYQNGPALTGQNND</sequence>
<name>A0A0F9IRQ3_9ZZZZ</name>
<protein>
    <submittedName>
        <fullName evidence="1">Uncharacterized protein</fullName>
    </submittedName>
</protein>
<dbReference type="EMBL" id="LAZR01013308">
    <property type="protein sequence ID" value="KKM22564.1"/>
    <property type="molecule type" value="Genomic_DNA"/>
</dbReference>
<dbReference type="GO" id="GO:0003677">
    <property type="term" value="F:DNA binding"/>
    <property type="evidence" value="ECO:0007669"/>
    <property type="project" value="InterPro"/>
</dbReference>
<evidence type="ECO:0000313" key="1">
    <source>
        <dbReference type="EMBL" id="KKM22564.1"/>
    </source>
</evidence>
<gene>
    <name evidence="1" type="ORF">LCGC14_1624030</name>
</gene>
<proteinExistence type="predicted"/>
<dbReference type="AlphaFoldDB" id="A0A0F9IRQ3"/>
<organism evidence="1">
    <name type="scientific">marine sediment metagenome</name>
    <dbReference type="NCBI Taxonomy" id="412755"/>
    <lineage>
        <taxon>unclassified sequences</taxon>
        <taxon>metagenomes</taxon>
        <taxon>ecological metagenomes</taxon>
    </lineage>
</organism>
<reference evidence="1" key="1">
    <citation type="journal article" date="2015" name="Nature">
        <title>Complex archaea that bridge the gap between prokaryotes and eukaryotes.</title>
        <authorList>
            <person name="Spang A."/>
            <person name="Saw J.H."/>
            <person name="Jorgensen S.L."/>
            <person name="Zaremba-Niedzwiedzka K."/>
            <person name="Martijn J."/>
            <person name="Lind A.E."/>
            <person name="van Eijk R."/>
            <person name="Schleper C."/>
            <person name="Guy L."/>
            <person name="Ettema T.J."/>
        </authorList>
    </citation>
    <scope>NUCLEOTIDE SEQUENCE</scope>
</reference>
<dbReference type="SUPFAM" id="SSF47413">
    <property type="entry name" value="lambda repressor-like DNA-binding domains"/>
    <property type="match status" value="1"/>
</dbReference>
<dbReference type="InterPro" id="IPR010982">
    <property type="entry name" value="Lambda_DNA-bd_dom_sf"/>
</dbReference>
<accession>A0A0F9IRQ3</accession>
<dbReference type="Gene3D" id="1.10.260.40">
    <property type="entry name" value="lambda repressor-like DNA-binding domains"/>
    <property type="match status" value="1"/>
</dbReference>
<comment type="caution">
    <text evidence="1">The sequence shown here is derived from an EMBL/GenBank/DDBJ whole genome shotgun (WGS) entry which is preliminary data.</text>
</comment>